<gene>
    <name evidence="4" type="ORF">FYJ33_04840</name>
</gene>
<dbReference type="Pfam" id="PF04536">
    <property type="entry name" value="TPM_phosphatase"/>
    <property type="match status" value="1"/>
</dbReference>
<dbReference type="EMBL" id="VULX01000004">
    <property type="protein sequence ID" value="MSR90764.1"/>
    <property type="molecule type" value="Genomic_DNA"/>
</dbReference>
<protein>
    <submittedName>
        <fullName evidence="4">TPM domain-containing protein</fullName>
    </submittedName>
</protein>
<keyword evidence="1" id="KW-0472">Membrane</keyword>
<keyword evidence="1" id="KW-0812">Transmembrane</keyword>
<sequence length="234" mass="26155">MKSLKKIMLGITMLMLVSGLGNTLITAQAEGEVSNDYVSPYDISTEENTIYGEPNIENPLDEIGSMSGYEDINDNTLTLSSNVVDISNILTDKEEINTVIANQNELTGLNIVVYTDTKDVEDSTFETMFGYKVDKTNTNILITVNTETNKMRIIHGKGVKMNFISKFNLERLANIKLKDGNYAGAITDTVTRLDKTIKHDTIKWKIISFITPMLISLYLALTIVKLKNYNHGKL</sequence>
<dbReference type="AlphaFoldDB" id="A0A7X2T0P8"/>
<feature type="chain" id="PRO_5030642616" evidence="2">
    <location>
        <begin position="30"/>
        <end position="234"/>
    </location>
</feature>
<accession>A0A7X2T0P8</accession>
<dbReference type="RefSeq" id="WP_154530645.1">
    <property type="nucleotide sequence ID" value="NZ_VULX01000004.1"/>
</dbReference>
<dbReference type="InterPro" id="IPR007621">
    <property type="entry name" value="TPM_dom"/>
</dbReference>
<dbReference type="Proteomes" id="UP000460287">
    <property type="component" value="Unassembled WGS sequence"/>
</dbReference>
<evidence type="ECO:0000256" key="1">
    <source>
        <dbReference type="SAM" id="Phobius"/>
    </source>
</evidence>
<evidence type="ECO:0000313" key="4">
    <source>
        <dbReference type="EMBL" id="MSR90764.1"/>
    </source>
</evidence>
<feature type="signal peptide" evidence="2">
    <location>
        <begin position="1"/>
        <end position="29"/>
    </location>
</feature>
<keyword evidence="1" id="KW-1133">Transmembrane helix</keyword>
<name>A0A7X2T0P8_9CLOT</name>
<comment type="caution">
    <text evidence="4">The sequence shown here is derived from an EMBL/GenBank/DDBJ whole genome shotgun (WGS) entry which is preliminary data.</text>
</comment>
<evidence type="ECO:0000259" key="3">
    <source>
        <dbReference type="Pfam" id="PF04536"/>
    </source>
</evidence>
<evidence type="ECO:0000313" key="5">
    <source>
        <dbReference type="Proteomes" id="UP000460287"/>
    </source>
</evidence>
<organism evidence="4 5">
    <name type="scientific">Inconstantimicrobium porci</name>
    <dbReference type="NCBI Taxonomy" id="2652291"/>
    <lineage>
        <taxon>Bacteria</taxon>
        <taxon>Bacillati</taxon>
        <taxon>Bacillota</taxon>
        <taxon>Clostridia</taxon>
        <taxon>Eubacteriales</taxon>
        <taxon>Clostridiaceae</taxon>
        <taxon>Inconstantimicrobium</taxon>
    </lineage>
</organism>
<dbReference type="Gene3D" id="3.10.310.50">
    <property type="match status" value="1"/>
</dbReference>
<feature type="transmembrane region" description="Helical" evidence="1">
    <location>
        <begin position="204"/>
        <end position="224"/>
    </location>
</feature>
<reference evidence="4 5" key="1">
    <citation type="submission" date="2019-08" db="EMBL/GenBank/DDBJ databases">
        <title>In-depth cultivation of the pig gut microbiome towards novel bacterial diversity and tailored functional studies.</title>
        <authorList>
            <person name="Wylensek D."/>
            <person name="Hitch T.C.A."/>
            <person name="Clavel T."/>
        </authorList>
    </citation>
    <scope>NUCLEOTIDE SEQUENCE [LARGE SCALE GENOMIC DNA]</scope>
    <source>
        <strain evidence="4 5">WCA-383-APC-5B</strain>
    </source>
</reference>
<feature type="domain" description="TPM" evidence="3">
    <location>
        <begin position="83"/>
        <end position="195"/>
    </location>
</feature>
<evidence type="ECO:0000256" key="2">
    <source>
        <dbReference type="SAM" id="SignalP"/>
    </source>
</evidence>
<keyword evidence="2" id="KW-0732">Signal</keyword>
<proteinExistence type="predicted"/>
<keyword evidence="5" id="KW-1185">Reference proteome</keyword>